<gene>
    <name evidence="3" type="ORF">JIN87_23885</name>
</gene>
<dbReference type="RefSeq" id="WP_200358349.1">
    <property type="nucleotide sequence ID" value="NZ_JAENIL010000064.1"/>
</dbReference>
<evidence type="ECO:0000256" key="2">
    <source>
        <dbReference type="SAM" id="Phobius"/>
    </source>
</evidence>
<dbReference type="EMBL" id="JAENIL010000064">
    <property type="protein sequence ID" value="MBK1879946.1"/>
    <property type="molecule type" value="Genomic_DNA"/>
</dbReference>
<evidence type="ECO:0000313" key="3">
    <source>
        <dbReference type="EMBL" id="MBK1879946.1"/>
    </source>
</evidence>
<keyword evidence="2" id="KW-0812">Transmembrane</keyword>
<feature type="coiled-coil region" evidence="1">
    <location>
        <begin position="60"/>
        <end position="87"/>
    </location>
</feature>
<feature type="transmembrane region" description="Helical" evidence="2">
    <location>
        <begin position="36"/>
        <end position="55"/>
    </location>
</feature>
<dbReference type="Proteomes" id="UP000617628">
    <property type="component" value="Unassembled WGS sequence"/>
</dbReference>
<proteinExistence type="predicted"/>
<reference evidence="3" key="1">
    <citation type="submission" date="2021-01" db="EMBL/GenBank/DDBJ databases">
        <title>Modified the classification status of verrucomicrobia.</title>
        <authorList>
            <person name="Feng X."/>
        </authorList>
    </citation>
    <scope>NUCLEOTIDE SEQUENCE</scope>
    <source>
        <strain evidence="3">KCTC 13126</strain>
    </source>
</reference>
<dbReference type="AlphaFoldDB" id="A0A934S3E5"/>
<evidence type="ECO:0000256" key="1">
    <source>
        <dbReference type="SAM" id="Coils"/>
    </source>
</evidence>
<keyword evidence="1" id="KW-0175">Coiled coil</keyword>
<keyword evidence="2" id="KW-1133">Transmembrane helix</keyword>
<organism evidence="3 4">
    <name type="scientific">Pelagicoccus mobilis</name>
    <dbReference type="NCBI Taxonomy" id="415221"/>
    <lineage>
        <taxon>Bacteria</taxon>
        <taxon>Pseudomonadati</taxon>
        <taxon>Verrucomicrobiota</taxon>
        <taxon>Opitutia</taxon>
        <taxon>Puniceicoccales</taxon>
        <taxon>Pelagicoccaceae</taxon>
        <taxon>Pelagicoccus</taxon>
    </lineage>
</organism>
<keyword evidence="2" id="KW-0472">Membrane</keyword>
<accession>A0A934S3E5</accession>
<protein>
    <submittedName>
        <fullName evidence="3">Uncharacterized protein</fullName>
    </submittedName>
</protein>
<evidence type="ECO:0000313" key="4">
    <source>
        <dbReference type="Proteomes" id="UP000617628"/>
    </source>
</evidence>
<comment type="caution">
    <text evidence="3">The sequence shown here is derived from an EMBL/GenBank/DDBJ whole genome shotgun (WGS) entry which is preliminary data.</text>
</comment>
<sequence>MIKIKKKASVGNSYSWRPNFRNYDELPDVRTVRTQFFFPIVSLCIAAVFTVFILFQEYRAMDIRKNMAELEVEIESYQARHDEKVKLNAEFMGISRTLDEIVEFKANRLVASDYLLTLSSHLLEGMYLTKVEYMATLATIEGSVQVPAEEASRLVNQYLKSIQEADALQGLLNEYKLTSLERGEAGQGIKFRIEVLKKEEEVKK</sequence>
<keyword evidence="4" id="KW-1185">Reference proteome</keyword>
<name>A0A934S3E5_9BACT</name>